<dbReference type="Gene3D" id="3.90.20.20">
    <property type="match status" value="1"/>
</dbReference>
<evidence type="ECO:0000256" key="4">
    <source>
        <dbReference type="RuleBase" id="RU004478"/>
    </source>
</evidence>
<comment type="function">
    <text evidence="3">Participates actively in the response to hyperosmotic and heat shock by preventing the aggregation of stress-denatured proteins, in association with DnaK and GrpE. It is the nucleotide exchange factor for DnaK and may function as a thermosensor. Unfolded proteins bind initially to DnaJ; upon interaction with the DnaJ-bound protein, DnaK hydrolyzes its bound ATP, resulting in the formation of a stable complex. GrpE releases ADP from DnaK; ATP binding to DnaK triggers the release of the substrate protein, thus completing the reaction cycle. Several rounds of ATP-dependent interactions between DnaJ, DnaK and GrpE are required for fully efficient folding.</text>
</comment>
<dbReference type="InterPro" id="IPR000740">
    <property type="entry name" value="GrpE"/>
</dbReference>
<dbReference type="CDD" id="cd00446">
    <property type="entry name" value="GrpE"/>
    <property type="match status" value="1"/>
</dbReference>
<dbReference type="Gene3D" id="2.30.22.10">
    <property type="entry name" value="Head domain of nucleotide exchange factor GrpE"/>
    <property type="match status" value="1"/>
</dbReference>
<dbReference type="GO" id="GO:0006457">
    <property type="term" value="P:protein folding"/>
    <property type="evidence" value="ECO:0007669"/>
    <property type="project" value="InterPro"/>
</dbReference>
<dbReference type="GO" id="GO:0000774">
    <property type="term" value="F:adenyl-nucleotide exchange factor activity"/>
    <property type="evidence" value="ECO:0007669"/>
    <property type="project" value="InterPro"/>
</dbReference>
<protein>
    <recommendedName>
        <fullName evidence="3">Protein GrpE</fullName>
    </recommendedName>
    <alternativeName>
        <fullName evidence="3">HSP-70 cofactor</fullName>
    </alternativeName>
</protein>
<evidence type="ECO:0000256" key="2">
    <source>
        <dbReference type="ARBA" id="ARBA00023186"/>
    </source>
</evidence>
<comment type="subcellular location">
    <subcellularLocation>
        <location evidence="3">Cytoplasm</location>
    </subcellularLocation>
</comment>
<reference evidence="6" key="1">
    <citation type="submission" date="2017-09" db="EMBL/GenBank/DDBJ databases">
        <title>Depth-based differentiation of microbial function through sediment-hosted aquifers and enrichment of novel symbionts in the deep terrestrial subsurface.</title>
        <authorList>
            <person name="Probst A.J."/>
            <person name="Ladd B."/>
            <person name="Jarett J.K."/>
            <person name="Geller-Mcgrath D.E."/>
            <person name="Sieber C.M.K."/>
            <person name="Emerson J.B."/>
            <person name="Anantharaman K."/>
            <person name="Thomas B.C."/>
            <person name="Malmstrom R."/>
            <person name="Stieglmeier M."/>
            <person name="Klingl A."/>
            <person name="Woyke T."/>
            <person name="Ryan C.M."/>
            <person name="Banfield J.F."/>
        </authorList>
    </citation>
    <scope>NUCLEOTIDE SEQUENCE [LARGE SCALE GENOMIC DNA]</scope>
</reference>
<dbReference type="SUPFAM" id="SSF51064">
    <property type="entry name" value="Head domain of nucleotide exchange factor GrpE"/>
    <property type="match status" value="1"/>
</dbReference>
<dbReference type="SUPFAM" id="SSF58014">
    <property type="entry name" value="Coiled-coil domain of nucleotide exchange factor GrpE"/>
    <property type="match status" value="1"/>
</dbReference>
<accession>A0A2M8LGH1</accession>
<dbReference type="HAMAP" id="MF_01151">
    <property type="entry name" value="GrpE"/>
    <property type="match status" value="1"/>
</dbReference>
<dbReference type="EMBL" id="PFEU01000018">
    <property type="protein sequence ID" value="PJE76550.1"/>
    <property type="molecule type" value="Genomic_DNA"/>
</dbReference>
<comment type="caution">
    <text evidence="5">The sequence shown here is derived from an EMBL/GenBank/DDBJ whole genome shotgun (WGS) entry which is preliminary data.</text>
</comment>
<comment type="similarity">
    <text evidence="1 3 4">Belongs to the GrpE family.</text>
</comment>
<evidence type="ECO:0000313" key="5">
    <source>
        <dbReference type="EMBL" id="PJE76550.1"/>
    </source>
</evidence>
<dbReference type="Pfam" id="PF01025">
    <property type="entry name" value="GrpE"/>
    <property type="match status" value="1"/>
</dbReference>
<dbReference type="PANTHER" id="PTHR21237:SF23">
    <property type="entry name" value="GRPE PROTEIN HOMOLOG, MITOCHONDRIAL"/>
    <property type="match status" value="1"/>
</dbReference>
<dbReference type="Proteomes" id="UP000231436">
    <property type="component" value="Unassembled WGS sequence"/>
</dbReference>
<evidence type="ECO:0000256" key="3">
    <source>
        <dbReference type="HAMAP-Rule" id="MF_01151"/>
    </source>
</evidence>
<sequence>MTEEETPQEEETRDETETASCEKCAEYLGGWKRALADYDNLQKDLARERSELRLRAKEDVAHQLIVVLDNFDQAAKFQPEGLAKDVETWLMGLMHVRNQLEGVMQDLGLVSYGAIGETFDVHLHDAGGERTEEDKEDQEILEVAQRGWKLGEKIVRPAKVIINNKN</sequence>
<dbReference type="PANTHER" id="PTHR21237">
    <property type="entry name" value="GRPE PROTEIN"/>
    <property type="match status" value="1"/>
</dbReference>
<dbReference type="GO" id="GO:0005737">
    <property type="term" value="C:cytoplasm"/>
    <property type="evidence" value="ECO:0007669"/>
    <property type="project" value="UniProtKB-SubCell"/>
</dbReference>
<dbReference type="InterPro" id="IPR009012">
    <property type="entry name" value="GrpE_head"/>
</dbReference>
<organism evidence="5 6">
    <name type="scientific">Candidatus Uhrbacteria bacterium CG10_big_fil_rev_8_21_14_0_10_48_16</name>
    <dbReference type="NCBI Taxonomy" id="1975038"/>
    <lineage>
        <taxon>Bacteria</taxon>
        <taxon>Candidatus Uhriibacteriota</taxon>
    </lineage>
</organism>
<proteinExistence type="inferred from homology"/>
<keyword evidence="2 3" id="KW-0143">Chaperone</keyword>
<comment type="subunit">
    <text evidence="3">Homodimer.</text>
</comment>
<keyword evidence="3" id="KW-0346">Stress response</keyword>
<evidence type="ECO:0000313" key="6">
    <source>
        <dbReference type="Proteomes" id="UP000231436"/>
    </source>
</evidence>
<dbReference type="GO" id="GO:0051082">
    <property type="term" value="F:unfolded protein binding"/>
    <property type="evidence" value="ECO:0007669"/>
    <property type="project" value="TreeGrafter"/>
</dbReference>
<dbReference type="GO" id="GO:0051087">
    <property type="term" value="F:protein-folding chaperone binding"/>
    <property type="evidence" value="ECO:0007669"/>
    <property type="project" value="InterPro"/>
</dbReference>
<evidence type="ECO:0000256" key="1">
    <source>
        <dbReference type="ARBA" id="ARBA00009054"/>
    </source>
</evidence>
<dbReference type="InterPro" id="IPR013805">
    <property type="entry name" value="GrpE_CC"/>
</dbReference>
<dbReference type="GO" id="GO:0042803">
    <property type="term" value="F:protein homodimerization activity"/>
    <property type="evidence" value="ECO:0007669"/>
    <property type="project" value="InterPro"/>
</dbReference>
<name>A0A2M8LGH1_9BACT</name>
<dbReference type="AlphaFoldDB" id="A0A2M8LGH1"/>
<gene>
    <name evidence="3 5" type="primary">grpE</name>
    <name evidence="5" type="ORF">COV05_04240</name>
</gene>
<keyword evidence="3" id="KW-0963">Cytoplasm</keyword>
<dbReference type="PRINTS" id="PR00773">
    <property type="entry name" value="GRPEPROTEIN"/>
</dbReference>